<organism evidence="2 3">
    <name type="scientific">[Myrmecia] bisecta</name>
    <dbReference type="NCBI Taxonomy" id="41462"/>
    <lineage>
        <taxon>Eukaryota</taxon>
        <taxon>Viridiplantae</taxon>
        <taxon>Chlorophyta</taxon>
        <taxon>core chlorophytes</taxon>
        <taxon>Trebouxiophyceae</taxon>
        <taxon>Trebouxiales</taxon>
        <taxon>Trebouxiaceae</taxon>
        <taxon>Myrmecia</taxon>
    </lineage>
</organism>
<reference evidence="2 3" key="1">
    <citation type="journal article" date="2024" name="Nat. Commun.">
        <title>Phylogenomics reveals the evolutionary origins of lichenization in chlorophyte algae.</title>
        <authorList>
            <person name="Puginier C."/>
            <person name="Libourel C."/>
            <person name="Otte J."/>
            <person name="Skaloud P."/>
            <person name="Haon M."/>
            <person name="Grisel S."/>
            <person name="Petersen M."/>
            <person name="Berrin J.G."/>
            <person name="Delaux P.M."/>
            <person name="Dal Grande F."/>
            <person name="Keller J."/>
        </authorList>
    </citation>
    <scope>NUCLEOTIDE SEQUENCE [LARGE SCALE GENOMIC DNA]</scope>
    <source>
        <strain evidence="2 3">SAG 2043</strain>
    </source>
</reference>
<gene>
    <name evidence="2" type="ORF">WJX72_011545</name>
</gene>
<evidence type="ECO:0000313" key="2">
    <source>
        <dbReference type="EMBL" id="KAK9809217.1"/>
    </source>
</evidence>
<accession>A0AAW1PMK4</accession>
<sequence>MLRPNATADEPLARPKPATSRSASLIKLGSTRPTSAPKPAAPLQAAAAAADGASRVAEDNAASGPRKPAGQASSSGRSKPQKKPANTTPEDQKSRSSFGSSVDAMLGVDEQLAFMGKSKIANSPANGKPEAAEKKSRLTAAERHMQEYCE</sequence>
<comment type="caution">
    <text evidence="2">The sequence shown here is derived from an EMBL/GenBank/DDBJ whole genome shotgun (WGS) entry which is preliminary data.</text>
</comment>
<keyword evidence="3" id="KW-1185">Reference proteome</keyword>
<dbReference type="AlphaFoldDB" id="A0AAW1PMK4"/>
<evidence type="ECO:0000256" key="1">
    <source>
        <dbReference type="SAM" id="MobiDB-lite"/>
    </source>
</evidence>
<feature type="compositionally biased region" description="Basic and acidic residues" evidence="1">
    <location>
        <begin position="130"/>
        <end position="150"/>
    </location>
</feature>
<feature type="compositionally biased region" description="Polar residues" evidence="1">
    <location>
        <begin position="71"/>
        <end position="100"/>
    </location>
</feature>
<proteinExistence type="predicted"/>
<dbReference type="Proteomes" id="UP001489004">
    <property type="component" value="Unassembled WGS sequence"/>
</dbReference>
<protein>
    <submittedName>
        <fullName evidence="2">Uncharacterized protein</fullName>
    </submittedName>
</protein>
<dbReference type="EMBL" id="JALJOR010000011">
    <property type="protein sequence ID" value="KAK9809217.1"/>
    <property type="molecule type" value="Genomic_DNA"/>
</dbReference>
<feature type="compositionally biased region" description="Low complexity" evidence="1">
    <location>
        <begin position="37"/>
        <end position="55"/>
    </location>
</feature>
<name>A0AAW1PMK4_9CHLO</name>
<evidence type="ECO:0000313" key="3">
    <source>
        <dbReference type="Proteomes" id="UP001489004"/>
    </source>
</evidence>
<feature type="region of interest" description="Disordered" evidence="1">
    <location>
        <begin position="117"/>
        <end position="150"/>
    </location>
</feature>
<feature type="region of interest" description="Disordered" evidence="1">
    <location>
        <begin position="1"/>
        <end position="104"/>
    </location>
</feature>